<protein>
    <recommendedName>
        <fullName evidence="8">Tryptophan synthase alpha chain</fullName>
        <ecNumber evidence="8">4.2.1.20</ecNumber>
    </recommendedName>
</protein>
<comment type="similarity">
    <text evidence="8 9">Belongs to the TrpA family.</text>
</comment>
<keyword evidence="6 8" id="KW-0456">Lyase</keyword>
<proteinExistence type="inferred from homology"/>
<evidence type="ECO:0000256" key="3">
    <source>
        <dbReference type="ARBA" id="ARBA00022605"/>
    </source>
</evidence>
<evidence type="ECO:0000256" key="8">
    <source>
        <dbReference type="HAMAP-Rule" id="MF_00131"/>
    </source>
</evidence>
<evidence type="ECO:0000256" key="6">
    <source>
        <dbReference type="ARBA" id="ARBA00023239"/>
    </source>
</evidence>
<evidence type="ECO:0000256" key="7">
    <source>
        <dbReference type="ARBA" id="ARBA00049047"/>
    </source>
</evidence>
<evidence type="ECO:0000256" key="2">
    <source>
        <dbReference type="ARBA" id="ARBA00011270"/>
    </source>
</evidence>
<dbReference type="RefSeq" id="WP_184713852.1">
    <property type="nucleotide sequence ID" value="NZ_JACHJP010000002.1"/>
</dbReference>
<dbReference type="NCBIfam" id="TIGR00262">
    <property type="entry name" value="trpA"/>
    <property type="match status" value="1"/>
</dbReference>
<keyword evidence="5 8" id="KW-0057">Aromatic amino acid biosynthesis</keyword>
<dbReference type="Pfam" id="PF00290">
    <property type="entry name" value="Trp_syntA"/>
    <property type="match status" value="1"/>
</dbReference>
<feature type="region of interest" description="Disordered" evidence="10">
    <location>
        <begin position="265"/>
        <end position="305"/>
    </location>
</feature>
<dbReference type="GO" id="GO:0004834">
    <property type="term" value="F:tryptophan synthase activity"/>
    <property type="evidence" value="ECO:0007669"/>
    <property type="project" value="UniProtKB-UniRule"/>
</dbReference>
<keyword evidence="12" id="KW-1185">Reference proteome</keyword>
<dbReference type="CDD" id="cd04724">
    <property type="entry name" value="Tryptophan_synthase_alpha"/>
    <property type="match status" value="1"/>
</dbReference>
<reference evidence="11 12" key="1">
    <citation type="submission" date="2020-08" db="EMBL/GenBank/DDBJ databases">
        <title>Genomic Encyclopedia of Type Strains, Phase III (KMG-III): the genomes of soil and plant-associated and newly described type strains.</title>
        <authorList>
            <person name="Whitman W."/>
        </authorList>
    </citation>
    <scope>NUCLEOTIDE SEQUENCE [LARGE SCALE GENOMIC DNA]</scope>
    <source>
        <strain evidence="11 12">CECT 8840</strain>
    </source>
</reference>
<comment type="caution">
    <text evidence="11">The sequence shown here is derived from an EMBL/GenBank/DDBJ whole genome shotgun (WGS) entry which is preliminary data.</text>
</comment>
<dbReference type="PANTHER" id="PTHR43406:SF1">
    <property type="entry name" value="TRYPTOPHAN SYNTHASE ALPHA CHAIN, CHLOROPLASTIC"/>
    <property type="match status" value="1"/>
</dbReference>
<organism evidence="11 12">
    <name type="scientific">Streptosporangium saharense</name>
    <dbReference type="NCBI Taxonomy" id="1706840"/>
    <lineage>
        <taxon>Bacteria</taxon>
        <taxon>Bacillati</taxon>
        <taxon>Actinomycetota</taxon>
        <taxon>Actinomycetes</taxon>
        <taxon>Streptosporangiales</taxon>
        <taxon>Streptosporangiaceae</taxon>
        <taxon>Streptosporangium</taxon>
    </lineage>
</organism>
<dbReference type="HAMAP" id="MF_00131">
    <property type="entry name" value="Trp_synth_alpha"/>
    <property type="match status" value="1"/>
</dbReference>
<evidence type="ECO:0000256" key="10">
    <source>
        <dbReference type="SAM" id="MobiDB-lite"/>
    </source>
</evidence>
<evidence type="ECO:0000256" key="1">
    <source>
        <dbReference type="ARBA" id="ARBA00004733"/>
    </source>
</evidence>
<dbReference type="Proteomes" id="UP000552644">
    <property type="component" value="Unassembled WGS sequence"/>
</dbReference>
<dbReference type="EMBL" id="JACHJP010000002">
    <property type="protein sequence ID" value="MBB4915146.1"/>
    <property type="molecule type" value="Genomic_DNA"/>
</dbReference>
<evidence type="ECO:0000256" key="5">
    <source>
        <dbReference type="ARBA" id="ARBA00023141"/>
    </source>
</evidence>
<dbReference type="GO" id="GO:0005829">
    <property type="term" value="C:cytosol"/>
    <property type="evidence" value="ECO:0007669"/>
    <property type="project" value="TreeGrafter"/>
</dbReference>
<dbReference type="Gene3D" id="3.20.20.70">
    <property type="entry name" value="Aldolase class I"/>
    <property type="match status" value="1"/>
</dbReference>
<evidence type="ECO:0000256" key="9">
    <source>
        <dbReference type="RuleBase" id="RU003662"/>
    </source>
</evidence>
<evidence type="ECO:0000313" key="12">
    <source>
        <dbReference type="Proteomes" id="UP000552644"/>
    </source>
</evidence>
<gene>
    <name evidence="8" type="primary">trpA</name>
    <name evidence="11" type="ORF">FHS44_002231</name>
</gene>
<evidence type="ECO:0000313" key="11">
    <source>
        <dbReference type="EMBL" id="MBB4915146.1"/>
    </source>
</evidence>
<dbReference type="EC" id="4.2.1.20" evidence="8"/>
<dbReference type="InterPro" id="IPR013785">
    <property type="entry name" value="Aldolase_TIM"/>
</dbReference>
<sequence>MTNSTLAAGAVERHLRARRDTGNGLLMPYVTGGITSGWTDYLRAFADAGADAIEVGLPFSDPTLDGVTIQRAGDTALARGASTRRILADLSGLPDLGVPLVVSTYYNLVLHDGPETFCAALREAGAGGLIVPDLPVHEADELTDVAAEAGIEPVLLASPATPRPRLAEIARRSRGFVYAVSLMGTTGERTALAASAAELTGRIRRLTDRPVLLGFGISTPDQAREAHRHADGVVVGAAVMRRVLDGAGPDDLRVFLTTLRQALDPRPSTRSVTDHDESRRRARGEISRHRRRPRREDPVGTLRPR</sequence>
<comment type="pathway">
    <text evidence="1 8">Amino-acid biosynthesis; L-tryptophan biosynthesis; L-tryptophan from chorismate: step 5/5.</text>
</comment>
<dbReference type="PANTHER" id="PTHR43406">
    <property type="entry name" value="TRYPTOPHAN SYNTHASE, ALPHA CHAIN"/>
    <property type="match status" value="1"/>
</dbReference>
<feature type="active site" description="Proton acceptor" evidence="8">
    <location>
        <position position="54"/>
    </location>
</feature>
<dbReference type="InterPro" id="IPR011060">
    <property type="entry name" value="RibuloseP-bd_barrel"/>
</dbReference>
<comment type="subunit">
    <text evidence="2 8">Tetramer of two alpha and two beta chains.</text>
</comment>
<dbReference type="SUPFAM" id="SSF51366">
    <property type="entry name" value="Ribulose-phoshate binding barrel"/>
    <property type="match status" value="1"/>
</dbReference>
<keyword evidence="4 8" id="KW-0822">Tryptophan biosynthesis</keyword>
<feature type="active site" description="Proton acceptor" evidence="8">
    <location>
        <position position="65"/>
    </location>
</feature>
<keyword evidence="3 8" id="KW-0028">Amino-acid biosynthesis</keyword>
<evidence type="ECO:0000256" key="4">
    <source>
        <dbReference type="ARBA" id="ARBA00022822"/>
    </source>
</evidence>
<dbReference type="AlphaFoldDB" id="A0A7W7QL78"/>
<accession>A0A7W7QL78</accession>
<name>A0A7W7QL78_9ACTN</name>
<comment type="catalytic activity">
    <reaction evidence="7 8">
        <text>(1S,2R)-1-C-(indol-3-yl)glycerol 3-phosphate + L-serine = D-glyceraldehyde 3-phosphate + L-tryptophan + H2O</text>
        <dbReference type="Rhea" id="RHEA:10532"/>
        <dbReference type="ChEBI" id="CHEBI:15377"/>
        <dbReference type="ChEBI" id="CHEBI:33384"/>
        <dbReference type="ChEBI" id="CHEBI:57912"/>
        <dbReference type="ChEBI" id="CHEBI:58866"/>
        <dbReference type="ChEBI" id="CHEBI:59776"/>
        <dbReference type="EC" id="4.2.1.20"/>
    </reaction>
</comment>
<comment type="function">
    <text evidence="8">The alpha subunit is responsible for the aldol cleavage of indoleglycerol phosphate to indole and glyceraldehyde 3-phosphate.</text>
</comment>
<feature type="compositionally biased region" description="Basic and acidic residues" evidence="10">
    <location>
        <begin position="272"/>
        <end position="287"/>
    </location>
</feature>
<dbReference type="InterPro" id="IPR002028">
    <property type="entry name" value="Trp_synthase_suA"/>
</dbReference>
<dbReference type="UniPathway" id="UPA00035">
    <property type="reaction ID" value="UER00044"/>
</dbReference>